<name>A0A2P8D6U7_9ACTN</name>
<reference evidence="5 6" key="1">
    <citation type="submission" date="2018-03" db="EMBL/GenBank/DDBJ databases">
        <title>Genomic Encyclopedia of Archaeal and Bacterial Type Strains, Phase II (KMG-II): from individual species to whole genera.</title>
        <authorList>
            <person name="Goeker M."/>
        </authorList>
    </citation>
    <scope>NUCLEOTIDE SEQUENCE [LARGE SCALE GENOMIC DNA]</scope>
    <source>
        <strain evidence="5 6">DSM 45312</strain>
    </source>
</reference>
<dbReference type="Gene3D" id="2.120.10.30">
    <property type="entry name" value="TolB, C-terminal domain"/>
    <property type="match status" value="1"/>
</dbReference>
<feature type="binding site" evidence="3">
    <location>
        <position position="144"/>
    </location>
    <ligand>
        <name>a divalent metal cation</name>
        <dbReference type="ChEBI" id="CHEBI:60240"/>
    </ligand>
</feature>
<feature type="domain" description="SMP-30/Gluconolactonase/LRE-like region" evidence="4">
    <location>
        <begin position="15"/>
        <end position="250"/>
    </location>
</feature>
<dbReference type="InterPro" id="IPR005511">
    <property type="entry name" value="SMP-30"/>
</dbReference>
<feature type="binding site" evidence="3">
    <location>
        <position position="192"/>
    </location>
    <ligand>
        <name>a divalent metal cation</name>
        <dbReference type="ChEBI" id="CHEBI:60240"/>
    </ligand>
</feature>
<organism evidence="5 6">
    <name type="scientific">Murinocardiopsis flavida</name>
    <dbReference type="NCBI Taxonomy" id="645275"/>
    <lineage>
        <taxon>Bacteria</taxon>
        <taxon>Bacillati</taxon>
        <taxon>Actinomycetota</taxon>
        <taxon>Actinomycetes</taxon>
        <taxon>Streptosporangiales</taxon>
        <taxon>Nocardiopsidaceae</taxon>
        <taxon>Murinocardiopsis</taxon>
    </lineage>
</organism>
<evidence type="ECO:0000313" key="5">
    <source>
        <dbReference type="EMBL" id="PSK92943.1"/>
    </source>
</evidence>
<keyword evidence="3" id="KW-0479">Metal-binding</keyword>
<dbReference type="SUPFAM" id="SSF63829">
    <property type="entry name" value="Calcium-dependent phosphotriesterase"/>
    <property type="match status" value="1"/>
</dbReference>
<comment type="cofactor">
    <cofactor evidence="3">
        <name>Zn(2+)</name>
        <dbReference type="ChEBI" id="CHEBI:29105"/>
    </cofactor>
    <text evidence="3">Binds 1 divalent metal cation per subunit.</text>
</comment>
<dbReference type="InterPro" id="IPR011042">
    <property type="entry name" value="6-blade_b-propeller_TolB-like"/>
</dbReference>
<sequence>MIPVDQVTAPLADHGEGPVWSPENGGLLWVDMRAGDLLTLDPGSGAVRRRNVAGFLAAVRPRAGGGLVAAVRRGFALVEPDGSVRGLGALWSDPAVRMNDGGCDPDGRFYCGTLSAPGAPPGGLYRLDPGGGATRVLDGVRVSNGLGFSPDGRTCYHTDTAAGRIDALDYEGGELRGRRPFARIPASDGAPDGLAVDAEGGVWTALWGGGAVRRYAPDGVPDAVVAVPVRAATACAFGGPDLGDLYITTSRRGADPGEAGTAGAVFRCRPGVAGATAAPFRG</sequence>
<proteinExistence type="inferred from homology"/>
<dbReference type="PANTHER" id="PTHR10907:SF47">
    <property type="entry name" value="REGUCALCIN"/>
    <property type="match status" value="1"/>
</dbReference>
<dbReference type="PANTHER" id="PTHR10907">
    <property type="entry name" value="REGUCALCIN"/>
    <property type="match status" value="1"/>
</dbReference>
<feature type="binding site" evidence="3">
    <location>
        <position position="16"/>
    </location>
    <ligand>
        <name>a divalent metal cation</name>
        <dbReference type="ChEBI" id="CHEBI:60240"/>
    </ligand>
</feature>
<evidence type="ECO:0000259" key="4">
    <source>
        <dbReference type="Pfam" id="PF08450"/>
    </source>
</evidence>
<dbReference type="AlphaFoldDB" id="A0A2P8D6U7"/>
<evidence type="ECO:0000256" key="3">
    <source>
        <dbReference type="PIRSR" id="PIRSR605511-2"/>
    </source>
</evidence>
<feature type="binding site" evidence="3">
    <location>
        <position position="99"/>
    </location>
    <ligand>
        <name>substrate</name>
    </ligand>
</feature>
<comment type="caution">
    <text evidence="5">The sequence shown here is derived from an EMBL/GenBank/DDBJ whole genome shotgun (WGS) entry which is preliminary data.</text>
</comment>
<keyword evidence="3" id="KW-0862">Zinc</keyword>
<dbReference type="RefSeq" id="WP_211301424.1">
    <property type="nucleotide sequence ID" value="NZ_PYGA01000017.1"/>
</dbReference>
<dbReference type="GO" id="GO:0005509">
    <property type="term" value="F:calcium ion binding"/>
    <property type="evidence" value="ECO:0007669"/>
    <property type="project" value="TreeGrafter"/>
</dbReference>
<evidence type="ECO:0000256" key="1">
    <source>
        <dbReference type="ARBA" id="ARBA00008853"/>
    </source>
</evidence>
<comment type="similarity">
    <text evidence="1">Belongs to the SMP-30/CGR1 family.</text>
</comment>
<dbReference type="GO" id="GO:0004341">
    <property type="term" value="F:gluconolactonase activity"/>
    <property type="evidence" value="ECO:0007669"/>
    <property type="project" value="TreeGrafter"/>
</dbReference>
<feature type="active site" description="Proton donor/acceptor" evidence="2">
    <location>
        <position position="192"/>
    </location>
</feature>
<feature type="binding site" evidence="3">
    <location>
        <position position="97"/>
    </location>
    <ligand>
        <name>substrate</name>
    </ligand>
</feature>
<keyword evidence="6" id="KW-1185">Reference proteome</keyword>
<accession>A0A2P8D6U7</accession>
<evidence type="ECO:0000256" key="2">
    <source>
        <dbReference type="PIRSR" id="PIRSR605511-1"/>
    </source>
</evidence>
<dbReference type="Pfam" id="PF08450">
    <property type="entry name" value="SGL"/>
    <property type="match status" value="1"/>
</dbReference>
<gene>
    <name evidence="5" type="ORF">CLV63_117152</name>
</gene>
<dbReference type="InterPro" id="IPR013658">
    <property type="entry name" value="SGL"/>
</dbReference>
<dbReference type="PRINTS" id="PR01790">
    <property type="entry name" value="SMP30FAMILY"/>
</dbReference>
<evidence type="ECO:0000313" key="6">
    <source>
        <dbReference type="Proteomes" id="UP000240542"/>
    </source>
</evidence>
<protein>
    <submittedName>
        <fullName evidence="5">Sugar lactone lactonase YvrE</fullName>
    </submittedName>
</protein>
<dbReference type="GO" id="GO:0019853">
    <property type="term" value="P:L-ascorbic acid biosynthetic process"/>
    <property type="evidence" value="ECO:0007669"/>
    <property type="project" value="TreeGrafter"/>
</dbReference>
<dbReference type="Proteomes" id="UP000240542">
    <property type="component" value="Unassembled WGS sequence"/>
</dbReference>
<dbReference type="EMBL" id="PYGA01000017">
    <property type="protein sequence ID" value="PSK92943.1"/>
    <property type="molecule type" value="Genomic_DNA"/>
</dbReference>